<gene>
    <name evidence="3" type="ORF">B9T62_21915</name>
</gene>
<evidence type="ECO:0000256" key="1">
    <source>
        <dbReference type="SAM" id="SignalP"/>
    </source>
</evidence>
<dbReference type="InterPro" id="IPR008930">
    <property type="entry name" value="Terpenoid_cyclase/PrenylTrfase"/>
</dbReference>
<dbReference type="Proteomes" id="UP000249890">
    <property type="component" value="Chromosome"/>
</dbReference>
<dbReference type="SUPFAM" id="SSF48239">
    <property type="entry name" value="Terpenoid cyclases/Protein prenyltransferases"/>
    <property type="match status" value="1"/>
</dbReference>
<feature type="domain" description="SLH" evidence="2">
    <location>
        <begin position="653"/>
        <end position="709"/>
    </location>
</feature>
<feature type="domain" description="SLH" evidence="2">
    <location>
        <begin position="526"/>
        <end position="592"/>
    </location>
</feature>
<evidence type="ECO:0000313" key="4">
    <source>
        <dbReference type="Proteomes" id="UP000249890"/>
    </source>
</evidence>
<dbReference type="RefSeq" id="WP_087917223.1">
    <property type="nucleotide sequence ID" value="NZ_CP021780.1"/>
</dbReference>
<dbReference type="Pfam" id="PF00395">
    <property type="entry name" value="SLH"/>
    <property type="match status" value="3"/>
</dbReference>
<dbReference type="Gene3D" id="1.50.10.20">
    <property type="match status" value="1"/>
</dbReference>
<protein>
    <recommendedName>
        <fullName evidence="2">SLH domain-containing protein</fullName>
    </recommendedName>
</protein>
<dbReference type="OrthoDB" id="2511417at2"/>
<name>A0A2Z2KU67_9BACL</name>
<accession>A0A2Z2KU67</accession>
<proteinExistence type="predicted"/>
<dbReference type="KEGG" id="pdh:B9T62_21915"/>
<keyword evidence="1" id="KW-0732">Signal</keyword>
<keyword evidence="4" id="KW-1185">Reference proteome</keyword>
<evidence type="ECO:0000313" key="3">
    <source>
        <dbReference type="EMBL" id="ASA23228.1"/>
    </source>
</evidence>
<reference evidence="3 4" key="1">
    <citation type="submission" date="2017-06" db="EMBL/GenBank/DDBJ databases">
        <title>Complete genome sequence of Paenibacillus donghaensis KCTC 13049T isolated from East Sea sediment, South Korea.</title>
        <authorList>
            <person name="Jung B.K."/>
            <person name="Hong S.-J."/>
            <person name="Shin J.-H."/>
        </authorList>
    </citation>
    <scope>NUCLEOTIDE SEQUENCE [LARGE SCALE GENOMIC DNA]</scope>
    <source>
        <strain evidence="3 4">KCTC 13049</strain>
    </source>
</reference>
<organism evidence="3 4">
    <name type="scientific">Paenibacillus donghaensis</name>
    <dbReference type="NCBI Taxonomy" id="414771"/>
    <lineage>
        <taxon>Bacteria</taxon>
        <taxon>Bacillati</taxon>
        <taxon>Bacillota</taxon>
        <taxon>Bacilli</taxon>
        <taxon>Bacillales</taxon>
        <taxon>Paenibacillaceae</taxon>
        <taxon>Paenibacillus</taxon>
    </lineage>
</organism>
<dbReference type="InterPro" id="IPR001119">
    <property type="entry name" value="SLH_dom"/>
</dbReference>
<evidence type="ECO:0000259" key="2">
    <source>
        <dbReference type="PROSITE" id="PS51272"/>
    </source>
</evidence>
<dbReference type="EMBL" id="CP021780">
    <property type="protein sequence ID" value="ASA23228.1"/>
    <property type="molecule type" value="Genomic_DNA"/>
</dbReference>
<dbReference type="AlphaFoldDB" id="A0A2Z2KU67"/>
<dbReference type="PROSITE" id="PS51272">
    <property type="entry name" value="SLH"/>
    <property type="match status" value="3"/>
</dbReference>
<sequence length="709" mass="74828">MRDYKTSYSLRTAVIILLSMLLALPGTALAANVQPAAAAASFTSEMQAALQKAEAVLLAAKPFPDEAAAGFARNGSKLTAGYQTILADRILDKRGKFDTVTELSRTGLNYGAAGGNANNIAGIDLFPLLMNHPGMEKEGAEGIASAYILSNNMLYQSANRPNYYPDMLFYMLLQLQSADGSWPDADSGQASVAVTAQVLTAVAPSRTHEEAAVQIPRALQWLREQQQDGRFGGSTADTARVVIALSALEIDAASFKQPDGLSPLEYLLSRSLPAGGFAQTAGGAADTEATVQAYLALTAYKLLSQKAAPLYSDLGHSTLGTGTIQIEGPEGTLALGRMAGGPAMKAATRFMNEQGIPYKLSTSAVPQISAINGIRNGQYNGRGEWRLALMPAGRSNWLFPEVISAELQLNQGDRLLLYYSDNTVLFDQLDIQWKDKAGSITHGNPPAKTSFDLYVKKAQPQLSYLPAAGVTVSVQGQTAVTDAKGKASFSGLPPGIHPVQLTRYVKGAAPAIAKRVVPLQISSPEMNAYPDAAKVAGWASSDVSMALSLGYLQGVSDKGKLLLAPKKSLTRAEFVTLLLRQLGEFPDSKTVSGFKDVRATAWYSGAVATAAELGIVQRSSGVFEPGRAITRLEAATMVVNAAGLQTFGSAGRTSFTDTTGLSAASLKAIQIVNEHGIMTGSGGKFQPGQTLVREQAAAILLRMDVLAQK</sequence>
<feature type="signal peptide" evidence="1">
    <location>
        <begin position="1"/>
        <end position="30"/>
    </location>
</feature>
<feature type="domain" description="SLH" evidence="2">
    <location>
        <begin position="594"/>
        <end position="652"/>
    </location>
</feature>
<feature type="chain" id="PRO_5016398678" description="SLH domain-containing protein" evidence="1">
    <location>
        <begin position="31"/>
        <end position="709"/>
    </location>
</feature>